<proteinExistence type="predicted"/>
<name>H6RDY8_9BACT</name>
<dbReference type="AlphaFoldDB" id="H6RDY8"/>
<reference evidence="3" key="1">
    <citation type="journal article" date="2012" name="Environ. Microbiol.">
        <title>Genomic content of uncultured Bacteroidetes from contrasting oceanic provinces in the North Atlantic Ocean.</title>
        <authorList>
            <person name="Gomez-Pereira P.R."/>
            <person name="Schuler M."/>
            <person name="Fuchs B.M."/>
            <person name="Bennke C."/>
            <person name="Teeling H."/>
            <person name="Waldmann J."/>
            <person name="Richter M."/>
            <person name="Barbe V."/>
            <person name="Bataille E."/>
            <person name="Glockner F.O."/>
            <person name="Amann R."/>
        </authorList>
    </citation>
    <scope>NUCLEOTIDE SEQUENCE</scope>
</reference>
<dbReference type="Pfam" id="PF19762">
    <property type="entry name" value="DUF6249"/>
    <property type="match status" value="1"/>
</dbReference>
<keyword evidence="1" id="KW-0812">Transmembrane</keyword>
<dbReference type="EMBL" id="FO117574">
    <property type="protein sequence ID" value="CCF99249.1"/>
    <property type="molecule type" value="Genomic_DNA"/>
</dbReference>
<sequence length="115" mass="12346">MNEGTLALMIPIFSVIGGIAIVIVALVSDHRRKTQMIEKGMEIPMKKPTPFGGIKFGALIIGAAIGLTFGSIADNWGLFVEDETGYFVGVMLFAGIGLILSSLYIKNEVKKEEGQ</sequence>
<keyword evidence="1" id="KW-1133">Transmembrane helix</keyword>
<feature type="transmembrane region" description="Helical" evidence="1">
    <location>
        <begin position="49"/>
        <end position="73"/>
    </location>
</feature>
<evidence type="ECO:0000313" key="3">
    <source>
        <dbReference type="EMBL" id="CCF99249.1"/>
    </source>
</evidence>
<protein>
    <recommendedName>
        <fullName evidence="2">DUF6249 domain-containing protein</fullName>
    </recommendedName>
</protein>
<organism evidence="3">
    <name type="scientific">uncultured Flavobacteriia bacterium</name>
    <dbReference type="NCBI Taxonomy" id="212695"/>
    <lineage>
        <taxon>Bacteria</taxon>
        <taxon>Pseudomonadati</taxon>
        <taxon>Bacteroidota</taxon>
        <taxon>Flavobacteriia</taxon>
        <taxon>environmental samples</taxon>
    </lineage>
</organism>
<evidence type="ECO:0000256" key="1">
    <source>
        <dbReference type="SAM" id="Phobius"/>
    </source>
</evidence>
<feature type="transmembrane region" description="Helical" evidence="1">
    <location>
        <begin position="85"/>
        <end position="105"/>
    </location>
</feature>
<feature type="domain" description="DUF6249" evidence="2">
    <location>
        <begin position="13"/>
        <end position="103"/>
    </location>
</feature>
<feature type="transmembrane region" description="Helical" evidence="1">
    <location>
        <begin position="6"/>
        <end position="28"/>
    </location>
</feature>
<dbReference type="InterPro" id="IPR046216">
    <property type="entry name" value="DUF6249"/>
</dbReference>
<gene>
    <name evidence="3" type="ORF">VIS_S3ATA30036</name>
</gene>
<evidence type="ECO:0000259" key="2">
    <source>
        <dbReference type="Pfam" id="PF19762"/>
    </source>
</evidence>
<keyword evidence="1" id="KW-0472">Membrane</keyword>
<accession>H6RDY8</accession>
<reference evidence="3" key="2">
    <citation type="submission" date="2012-02" db="EMBL/GenBank/DDBJ databases">
        <authorList>
            <person name="Genoscope - CEA"/>
        </authorList>
    </citation>
    <scope>NUCLEOTIDE SEQUENCE</scope>
</reference>